<keyword evidence="4" id="KW-1185">Reference proteome</keyword>
<reference evidence="3" key="1">
    <citation type="submission" date="2022-10" db="EMBL/GenBank/DDBJ databases">
        <title>Characterization and whole genome sequencing of a new Roseateles species, isolated from fresh water.</title>
        <authorList>
            <person name="Guliayeva D.Y."/>
            <person name="Akhremchuk A.E."/>
            <person name="Sikolenko M.A."/>
            <person name="Valentovich L.N."/>
            <person name="Sidarenka A.V."/>
        </authorList>
    </citation>
    <scope>NUCLEOTIDE SEQUENCE</scope>
    <source>
        <strain evidence="3">BIM B-1768</strain>
    </source>
</reference>
<sequence>MPDLRAGLQAKYLPQNRYANFGPSLKSVHIRGFRGVHDLKVDLLYPITAISGLNGAGKSTVGQLCLGAYRKPSTVTEIKRFYVRDFFPASVADPNPFGPDSSVVFEYNTTDPVAPQTLTVARAAKEWSGYKRQPERSCYYIGFTIYIPKVEQRDLSMYRSQQLTLGPQRPIPEGVRERVGRILGQQYDAMHFQGITHGQRSGELGVAQRFGAQYSENNMGFGEGRTLYLVDLMEHSPEQSLFVIEEPETSLHGNAQHELAKYLVDVCHRRHHQVILTTHSSIILDALPADARVMLLRDAAGVAAFPQMSAARAKSILTGGHHRDLSVLVEDTFAKLLLTEMIRRVDPPLLACIEIFEVGNTKAVRSGALLMARIKRPFAAVRDADVGPDPQNGLFSFPGTMPPEREVYMRAEVQARLADEFGIDVAHIFTQHQVDNHHDFTKILAAQTSTLPDFMATLAVRAYLDAIGNAAYQPIVAGIQTRLP</sequence>
<gene>
    <name evidence="3" type="ORF">N4261_08975</name>
</gene>
<dbReference type="RefSeq" id="WP_261759811.1">
    <property type="nucleotide sequence ID" value="NZ_CP104562.2"/>
</dbReference>
<dbReference type="InterPro" id="IPR027417">
    <property type="entry name" value="P-loop_NTPase"/>
</dbReference>
<dbReference type="PANTHER" id="PTHR43581:SF2">
    <property type="entry name" value="EXCINUCLEASE ATPASE SUBUNIT"/>
    <property type="match status" value="1"/>
</dbReference>
<dbReference type="PANTHER" id="PTHR43581">
    <property type="entry name" value="ATP/GTP PHOSPHATASE"/>
    <property type="match status" value="1"/>
</dbReference>
<evidence type="ECO:0000259" key="1">
    <source>
        <dbReference type="Pfam" id="PF13175"/>
    </source>
</evidence>
<proteinExistence type="predicted"/>
<dbReference type="Proteomes" id="UP001064933">
    <property type="component" value="Chromosome"/>
</dbReference>
<organism evidence="3 4">
    <name type="scientific">Roseateles amylovorans</name>
    <dbReference type="NCBI Taxonomy" id="2978473"/>
    <lineage>
        <taxon>Bacteria</taxon>
        <taxon>Pseudomonadati</taxon>
        <taxon>Pseudomonadota</taxon>
        <taxon>Betaproteobacteria</taxon>
        <taxon>Burkholderiales</taxon>
        <taxon>Sphaerotilaceae</taxon>
        <taxon>Roseateles</taxon>
    </lineage>
</organism>
<evidence type="ECO:0000259" key="2">
    <source>
        <dbReference type="Pfam" id="PF13476"/>
    </source>
</evidence>
<protein>
    <submittedName>
        <fullName evidence="3">AAA family ATPase</fullName>
    </submittedName>
</protein>
<dbReference type="Pfam" id="PF13476">
    <property type="entry name" value="AAA_23"/>
    <property type="match status" value="1"/>
</dbReference>
<dbReference type="InterPro" id="IPR038729">
    <property type="entry name" value="Rad50/SbcC_AAA"/>
</dbReference>
<dbReference type="InterPro" id="IPR041685">
    <property type="entry name" value="AAA_GajA/Old/RecF-like"/>
</dbReference>
<dbReference type="InterPro" id="IPR051396">
    <property type="entry name" value="Bact_Antivir_Def_Nuclease"/>
</dbReference>
<dbReference type="Pfam" id="PF13175">
    <property type="entry name" value="AAA_15"/>
    <property type="match status" value="1"/>
</dbReference>
<feature type="domain" description="Rad50/SbcC-type AAA" evidence="2">
    <location>
        <begin position="27"/>
        <end position="61"/>
    </location>
</feature>
<name>A0ABY6B3N1_9BURK</name>
<evidence type="ECO:0000313" key="3">
    <source>
        <dbReference type="EMBL" id="UXH79993.1"/>
    </source>
</evidence>
<dbReference type="SUPFAM" id="SSF52540">
    <property type="entry name" value="P-loop containing nucleoside triphosphate hydrolases"/>
    <property type="match status" value="1"/>
</dbReference>
<dbReference type="EMBL" id="CP104562">
    <property type="protein sequence ID" value="UXH79993.1"/>
    <property type="molecule type" value="Genomic_DNA"/>
</dbReference>
<dbReference type="Gene3D" id="3.40.50.300">
    <property type="entry name" value="P-loop containing nucleotide triphosphate hydrolases"/>
    <property type="match status" value="2"/>
</dbReference>
<accession>A0ABY6B3N1</accession>
<evidence type="ECO:0000313" key="4">
    <source>
        <dbReference type="Proteomes" id="UP001064933"/>
    </source>
</evidence>
<feature type="domain" description="Endonuclease GajA/Old nuclease/RecF-like AAA" evidence="1">
    <location>
        <begin position="211"/>
        <end position="283"/>
    </location>
</feature>